<feature type="domain" description="Mon2/Sec7/BIG1-like HUS" evidence="6">
    <location>
        <begin position="200"/>
        <end position="353"/>
    </location>
</feature>
<dbReference type="Pfam" id="PF16206">
    <property type="entry name" value="Mon2_C"/>
    <property type="match status" value="2"/>
</dbReference>
<dbReference type="Pfam" id="PF16213">
    <property type="entry name" value="DCB"/>
    <property type="match status" value="1"/>
</dbReference>
<dbReference type="EMBL" id="CDHN01000002">
    <property type="protein sequence ID" value="CEJ85704.1"/>
    <property type="molecule type" value="Genomic_DNA"/>
</dbReference>
<dbReference type="InterPro" id="IPR032691">
    <property type="entry name" value="Mon2/Sec7/BIG1-like_HUS"/>
</dbReference>
<feature type="region of interest" description="Disordered" evidence="5">
    <location>
        <begin position="476"/>
        <end position="521"/>
    </location>
</feature>
<accession>A0A0A1TCH5</accession>
<dbReference type="Proteomes" id="UP000039046">
    <property type="component" value="Unassembled WGS sequence"/>
</dbReference>
<feature type="domain" description="Mon2 C-terminal" evidence="7">
    <location>
        <begin position="1371"/>
        <end position="1701"/>
    </location>
</feature>
<proteinExistence type="inferred from homology"/>
<dbReference type="SUPFAM" id="SSF48371">
    <property type="entry name" value="ARM repeat"/>
    <property type="match status" value="2"/>
</dbReference>
<evidence type="ECO:0008006" key="11">
    <source>
        <dbReference type="Google" id="ProtNLM"/>
    </source>
</evidence>
<dbReference type="GO" id="GO:0015031">
    <property type="term" value="P:protein transport"/>
    <property type="evidence" value="ECO:0007669"/>
    <property type="project" value="UniProtKB-KW"/>
</dbReference>
<evidence type="ECO:0000313" key="9">
    <source>
        <dbReference type="EMBL" id="CEJ85704.1"/>
    </source>
</evidence>
<evidence type="ECO:0000256" key="5">
    <source>
        <dbReference type="SAM" id="MobiDB-lite"/>
    </source>
</evidence>
<name>A0A0A1TCH5_9HYPO</name>
<feature type="domain" description="Mon2/Sec7/BIG1-like dimerisation and cyclophilin-binding" evidence="8">
    <location>
        <begin position="4"/>
        <end position="175"/>
    </location>
</feature>
<keyword evidence="10" id="KW-1185">Reference proteome</keyword>
<evidence type="ECO:0000259" key="8">
    <source>
        <dbReference type="Pfam" id="PF16213"/>
    </source>
</evidence>
<dbReference type="PANTHER" id="PTHR10663">
    <property type="entry name" value="GUANYL-NUCLEOTIDE EXCHANGE FACTOR"/>
    <property type="match status" value="1"/>
</dbReference>
<dbReference type="Pfam" id="PF12783">
    <property type="entry name" value="Sec7-like_HUS"/>
    <property type="match status" value="1"/>
</dbReference>
<keyword evidence="4" id="KW-0175">Coiled coil</keyword>
<evidence type="ECO:0000256" key="4">
    <source>
        <dbReference type="SAM" id="Coils"/>
    </source>
</evidence>
<dbReference type="PANTHER" id="PTHR10663:SF333">
    <property type="entry name" value="PROTEIN MON2 HOMOLOG"/>
    <property type="match status" value="1"/>
</dbReference>
<dbReference type="HOGENOM" id="CLU_001169_1_0_1"/>
<dbReference type="InterPro" id="IPR016024">
    <property type="entry name" value="ARM-type_fold"/>
</dbReference>
<evidence type="ECO:0000256" key="1">
    <source>
        <dbReference type="ARBA" id="ARBA00008144"/>
    </source>
</evidence>
<dbReference type="InterPro" id="IPR032817">
    <property type="entry name" value="Mon2_C"/>
</dbReference>
<reference evidence="9 10" key="1">
    <citation type="journal article" date="2015" name="Genome Announc.">
        <title>Draft Genome Sequence and Gene Annotation of the Entomopathogenic Fungus Verticillium hemipterigenum.</title>
        <authorList>
            <person name="Horn F."/>
            <person name="Habel A."/>
            <person name="Scharf D.H."/>
            <person name="Dworschak J."/>
            <person name="Brakhage A.A."/>
            <person name="Guthke R."/>
            <person name="Hertweck C."/>
            <person name="Linde J."/>
        </authorList>
    </citation>
    <scope>NUCLEOTIDE SEQUENCE [LARGE SCALE GENOMIC DNA]</scope>
</reference>
<keyword evidence="2" id="KW-0813">Transport</keyword>
<feature type="coiled-coil region" evidence="4">
    <location>
        <begin position="7"/>
        <end position="38"/>
    </location>
</feature>
<evidence type="ECO:0000313" key="10">
    <source>
        <dbReference type="Proteomes" id="UP000039046"/>
    </source>
</evidence>
<organism evidence="9 10">
    <name type="scientific">[Torrubiella] hemipterigena</name>
    <dbReference type="NCBI Taxonomy" id="1531966"/>
    <lineage>
        <taxon>Eukaryota</taxon>
        <taxon>Fungi</taxon>
        <taxon>Dikarya</taxon>
        <taxon>Ascomycota</taxon>
        <taxon>Pezizomycotina</taxon>
        <taxon>Sordariomycetes</taxon>
        <taxon>Hypocreomycetidae</taxon>
        <taxon>Hypocreales</taxon>
        <taxon>Clavicipitaceae</taxon>
        <taxon>Clavicipitaceae incertae sedis</taxon>
        <taxon>'Torrubiella' clade</taxon>
    </lineage>
</organism>
<evidence type="ECO:0000256" key="2">
    <source>
        <dbReference type="ARBA" id="ARBA00022448"/>
    </source>
</evidence>
<gene>
    <name evidence="9" type="ORF">VHEMI03854</name>
</gene>
<feature type="domain" description="Mon2 C-terminal" evidence="7">
    <location>
        <begin position="1005"/>
        <end position="1242"/>
    </location>
</feature>
<dbReference type="OrthoDB" id="294853at2759"/>
<comment type="similarity">
    <text evidence="1">Belongs to the MON2 family.</text>
</comment>
<evidence type="ECO:0000256" key="3">
    <source>
        <dbReference type="ARBA" id="ARBA00022927"/>
    </source>
</evidence>
<dbReference type="STRING" id="1531966.A0A0A1TCH5"/>
<protein>
    <recommendedName>
        <fullName evidence="11">Endosomal peripheral membrane protein</fullName>
    </recommendedName>
</protein>
<keyword evidence="3" id="KW-0653">Protein transport</keyword>
<sequence>MTTQLLATELANLIQESKRKNNDLRQAAEKSLEDLKQLGTVTESTAPELLSQKTNFVNPFIIACGTKNAKFTGIAIVCLQRLIVARALPRSKLNQVLDALMHASSAGLDVQLKILQALPSLLQNYAPDLQGELLVTTLNVCFILQSSKNAIVNNTSAATLQQLVVAVFDKVVVEDKRTSDVPFVGEAPAAEGNIQLRVAALDAYRIFNDLCLLTENQRPEYIRFSGLSQTFGLELIESVITNHSAVLTAHPEQIHIMRMRVMPLIMSALKGKPSFSTSVRLVRILYTVLRKHLVLLPTECSDALDTLTQLLDQESTVWKRALCMEVFRGIFAEHSLVRLIYAMYDSRAGQRDILKTLTATFVRISTEKPAVIGLGHQSSVPVADPQGGSGNPTDHSLLDAGGMAGMIGGSVGPEASNIGISVQWSQIRIPCIDQLDKTEPPAIPESYIYSLILACLSSLSDGLAKFVLPLTVPTETKSQKRVPSRSDTEDASSPRPVHLEAEPTPPRGRPERSSSFKKNPIPLNPLDLKDHALYNEIKTCADIVDECWPAILATCSTFLFAALDSDYYHGLVRAFQRFAHVAGLLQLSTPRDAFLTTLGKSAVPPNVLTACLAAGGVRPQTPNTMPETPNSILSNPKGLLSVESVGPLSPGGDKMRQTGNETGPVSLNTRNLLCLRALLNLGIALGPTLESAWSIVLETLQQADLVLFTSGKTAGRTPAAGRGNEQATEGDANILMANFANEVRSVEVAASRLIESTIDFPNVSFVQILNAMCGLLEAQQPNQPEAKPEKDVSRATSPSSPRTHRRVLSFSAPTSATSNQEQLFALAKIGEIIAANMERMLEFPPETSGWDIATTQLITTLSSSSTNAPVRIKAAEVTARFILEAATSAAALEDAQRGPIQLRLLGALREALLPIHATNRSASSVSLTTELEIHRIALEGLRGILEQCGESLIEGWDIAFEIIGTVFISKQSDEATRGVSATLLASRSSKLVRSAFGSLQLICSDFLSALPNSCFLILVDTLYKFSSQDEDLNIALTTVTFFWVLSDFLSSKSKSLPIAGAEMEKADVSKLTQLAADSSAESSSGALWMLLLLRLTAVSSDDRLELRNSAIQTLLRIFDAYGTRLSPEAWSICIKSVVFKLLNSIQKTLFAADDDDDLEDQDLTEWHGTAVVVLEGVSSLLSNYIDVLTTHATFNDLWSQLLNYFALLLDLHVLDINTATFKALSLILSQDSESDSSEFSSVAIIASWDLWSRGIPISDVSMTKNGDNQESLLAYLRALNQVYRLLQPSLTIAQVQRILELVKQVAIEASPTGYVADIEHLTRLQAQLLQAVGMIRTDITGVPSIMLTEISKLAVLAYEQEPEHQRTTKKTYVALSRESIKLLQTVALKHADDKDIYSSGAITAVLTSLCQPIAIKYDFSITSKSLATWKVATSSALEILTAALPQLLPLSLADSCTQDIWAVVVKLANGILKADCAKAVTETNIKEDEDFDMAAFARLRSLIIPGLGSDMISDKTRKSYAESLFQTSIIHTPTAADEAIIRGGSDQGLAALYDSRVGRTLVVAPTSRARMAYVAFDELFALVSATNSQLDGQSKKDAEHWTSLACTAAPLVILRCALTLRSYVADQPLRGKMPQPLSQKKELLWVLKRLVELKSANEAIPELQGAQSDSRKHLLRLYPLLVRALAVGGDEKVERLLREALDVIGNELGVV</sequence>
<feature type="region of interest" description="Disordered" evidence="5">
    <location>
        <begin position="780"/>
        <end position="814"/>
    </location>
</feature>
<evidence type="ECO:0000259" key="6">
    <source>
        <dbReference type="Pfam" id="PF12783"/>
    </source>
</evidence>
<dbReference type="InterPro" id="IPR032629">
    <property type="entry name" value="DCB_dom"/>
</dbReference>
<evidence type="ECO:0000259" key="7">
    <source>
        <dbReference type="Pfam" id="PF16206"/>
    </source>
</evidence>
<dbReference type="GO" id="GO:0005794">
    <property type="term" value="C:Golgi apparatus"/>
    <property type="evidence" value="ECO:0007669"/>
    <property type="project" value="UniProtKB-ARBA"/>
</dbReference>